<protein>
    <submittedName>
        <fullName evidence="1">Aromatic acid exporter family protein</fullName>
    </submittedName>
</protein>
<proteinExistence type="predicted"/>
<organism evidence="1 2">
    <name type="scientific">Mycolicibacterium parafortuitum</name>
    <name type="common">Mycobacterium parafortuitum</name>
    <dbReference type="NCBI Taxonomy" id="39692"/>
    <lineage>
        <taxon>Bacteria</taxon>
        <taxon>Bacillati</taxon>
        <taxon>Actinomycetota</taxon>
        <taxon>Actinomycetes</taxon>
        <taxon>Mycobacteriales</taxon>
        <taxon>Mycobacteriaceae</taxon>
        <taxon>Mycolicibacterium</taxon>
    </lineage>
</organism>
<dbReference type="Proteomes" id="UP001289645">
    <property type="component" value="Unassembled WGS sequence"/>
</dbReference>
<reference evidence="1 2" key="1">
    <citation type="journal article" date="2021" name="Chemosphere">
        <title>Bioballs carrying a syntrophic Rhodococcus and Mycolicibacterium consortium for simultaneous sorption and biodegradation of fuel oil in contaminated freshwater.</title>
        <authorList>
            <person name="Naloka K."/>
            <person name="Polrit D."/>
            <person name="Muangchinda C."/>
            <person name="Thoetkiattikul H."/>
            <person name="Pinyakong O."/>
        </authorList>
    </citation>
    <scope>NUCLEOTIDE SEQUENCE [LARGE SCALE GENOMIC DNA]</scope>
    <source>
        <strain evidence="1 2">J101</strain>
    </source>
</reference>
<evidence type="ECO:0000313" key="2">
    <source>
        <dbReference type="Proteomes" id="UP001289645"/>
    </source>
</evidence>
<sequence length="397" mass="42375">MIRALAARFARRVGAVFPGVAMSADNALMLIKAVIAGTIAWALATDVFHASNASFAAFAAMLLMQQTIAESVQKAVHYTGAVLVGIGLVSAVALPWGPGLWLFPLILLASMLIGRWYRLGSQGFNVTVAAVFAYGVVAMPDAGTSPLMLIGDLAAMVLLGAGIAVGTNLLIAPPLRYRSAEDAVAAYCQSVVQLLDDMVAGLGDGAPDDDQARDWRRRSDELPGLSAQPRSTIDHALQTSKFNPRRLVTRGSPTFDGHRVTVHVVERISQQLVFVCAGLLRFTGSDEDESAGRRARTEFFGQYAAVLSAVRDAIAESASLHSMSDLRAGTALNTVNEQCRSALHTLSSAAAVDGEHDVPRQWAFFGALYADAQRICEEIEWADDQFQQLARSSAGRS</sequence>
<name>A0ACC6MBJ2_MYCPF</name>
<comment type="caution">
    <text evidence="1">The sequence shown here is derived from an EMBL/GenBank/DDBJ whole genome shotgun (WGS) entry which is preliminary data.</text>
</comment>
<dbReference type="EMBL" id="JAOXLN010000002">
    <property type="protein sequence ID" value="MDZ5084316.1"/>
    <property type="molecule type" value="Genomic_DNA"/>
</dbReference>
<accession>A0ACC6MBJ2</accession>
<keyword evidence="2" id="KW-1185">Reference proteome</keyword>
<gene>
    <name evidence="1" type="ORF">OHX15_02865</name>
</gene>
<evidence type="ECO:0000313" key="1">
    <source>
        <dbReference type="EMBL" id="MDZ5084316.1"/>
    </source>
</evidence>